<accession>A0A2H3NN58</accession>
<proteinExistence type="predicted"/>
<feature type="region of interest" description="Disordered" evidence="6">
    <location>
        <begin position="236"/>
        <end position="258"/>
    </location>
</feature>
<comment type="cofactor">
    <cofactor evidence="1">
        <name>Fe(2+)</name>
        <dbReference type="ChEBI" id="CHEBI:29033"/>
    </cofactor>
</comment>
<protein>
    <submittedName>
        <fullName evidence="8">Cupin</fullName>
    </submittedName>
</protein>
<dbReference type="RefSeq" id="WP_098061365.1">
    <property type="nucleotide sequence ID" value="NZ_PDEP01000003.1"/>
</dbReference>
<dbReference type="SUPFAM" id="SSF51197">
    <property type="entry name" value="Clavaminate synthase-like"/>
    <property type="match status" value="1"/>
</dbReference>
<evidence type="ECO:0000256" key="3">
    <source>
        <dbReference type="ARBA" id="ARBA00022964"/>
    </source>
</evidence>
<dbReference type="GO" id="GO:0046872">
    <property type="term" value="F:metal ion binding"/>
    <property type="evidence" value="ECO:0007669"/>
    <property type="project" value="UniProtKB-KW"/>
</dbReference>
<evidence type="ECO:0000256" key="1">
    <source>
        <dbReference type="ARBA" id="ARBA00001954"/>
    </source>
</evidence>
<sequence>MPDSPTAPFGSLAPRDFLNTYWQKKPLFIRDAFPDFTSPVTANELAGLACEPDVQSRLILEQGGAHPWELRHGPFDPSAFGDLPETHWTLLVQEVDRLLPDAAALLDHFDVVPSWRLDDIMISYAPEGGNVGAHIDNYDVFLLQAEGTREWAIGHDPVENERIVPDLDVRILADFTPDETLTARPGDLLYLPPRVAHHGISKSDDCLTISVGFRAPSHRALVQSFAQDAAQQIPDTARYSDPDRPLPNAPGELPTYDRERARQLVRQRLESLLSDDAALDDWFARTLTTPAPGRDAPPREEPLSPKTLVAHLRDGTGLRRGPVAHLVFTDAEDGTRTLYINGQARVLSEAEAPLAPRIAGRARIPADDLTDLLGQAAVQKLLTELVNDGVLELDHVLADA</sequence>
<keyword evidence="4" id="KW-0560">Oxidoreductase</keyword>
<dbReference type="Pfam" id="PF20514">
    <property type="entry name" value="WHD_ROXA"/>
    <property type="match status" value="1"/>
</dbReference>
<dbReference type="Gene3D" id="3.40.366.30">
    <property type="entry name" value="50S ribosomal protein L16 arginine hydroxylase, Chain A, Domain 2"/>
    <property type="match status" value="1"/>
</dbReference>
<dbReference type="SMART" id="SM00558">
    <property type="entry name" value="JmjC"/>
    <property type="match status" value="1"/>
</dbReference>
<dbReference type="AlphaFoldDB" id="A0A2H3NN58"/>
<keyword evidence="5" id="KW-0408">Iron</keyword>
<keyword evidence="9" id="KW-1185">Reference proteome</keyword>
<evidence type="ECO:0000256" key="6">
    <source>
        <dbReference type="SAM" id="MobiDB-lite"/>
    </source>
</evidence>
<evidence type="ECO:0000256" key="2">
    <source>
        <dbReference type="ARBA" id="ARBA00022723"/>
    </source>
</evidence>
<dbReference type="Gene3D" id="2.60.120.650">
    <property type="entry name" value="Cupin"/>
    <property type="match status" value="1"/>
</dbReference>
<evidence type="ECO:0000313" key="9">
    <source>
        <dbReference type="Proteomes" id="UP000221024"/>
    </source>
</evidence>
<dbReference type="PROSITE" id="PS51184">
    <property type="entry name" value="JMJC"/>
    <property type="match status" value="1"/>
</dbReference>
<keyword evidence="3" id="KW-0223">Dioxygenase</keyword>
<dbReference type="InterPro" id="IPR039994">
    <property type="entry name" value="NO66-like"/>
</dbReference>
<dbReference type="Pfam" id="PF08007">
    <property type="entry name" value="JmjC_2"/>
    <property type="match status" value="1"/>
</dbReference>
<dbReference type="Proteomes" id="UP000221024">
    <property type="component" value="Unassembled WGS sequence"/>
</dbReference>
<dbReference type="OrthoDB" id="9764016at2"/>
<evidence type="ECO:0000313" key="8">
    <source>
        <dbReference type="EMBL" id="PEN08326.1"/>
    </source>
</evidence>
<dbReference type="InterPro" id="IPR046799">
    <property type="entry name" value="ROXA-like_wH"/>
</dbReference>
<reference evidence="8 9" key="1">
    <citation type="submission" date="2017-10" db="EMBL/GenBank/DDBJ databases">
        <title>Draft genome of Longimonas halophila.</title>
        <authorList>
            <person name="Goh K.M."/>
            <person name="Shamsir M.S."/>
            <person name="Lim S.W."/>
        </authorList>
    </citation>
    <scope>NUCLEOTIDE SEQUENCE [LARGE SCALE GENOMIC DNA]</scope>
    <source>
        <strain evidence="8 9">KCTC 42399</strain>
    </source>
</reference>
<dbReference type="PANTHER" id="PTHR13096">
    <property type="entry name" value="MINA53 MYC INDUCED NUCLEAR ANTIGEN"/>
    <property type="match status" value="1"/>
</dbReference>
<dbReference type="PANTHER" id="PTHR13096:SF8">
    <property type="entry name" value="RIBOSOMAL OXYGENASE 1"/>
    <property type="match status" value="1"/>
</dbReference>
<dbReference type="InterPro" id="IPR003347">
    <property type="entry name" value="JmjC_dom"/>
</dbReference>
<dbReference type="EMBL" id="PDEP01000003">
    <property type="protein sequence ID" value="PEN08326.1"/>
    <property type="molecule type" value="Genomic_DNA"/>
</dbReference>
<organism evidence="8 9">
    <name type="scientific">Longimonas halophila</name>
    <dbReference type="NCBI Taxonomy" id="1469170"/>
    <lineage>
        <taxon>Bacteria</taxon>
        <taxon>Pseudomonadati</taxon>
        <taxon>Rhodothermota</taxon>
        <taxon>Rhodothermia</taxon>
        <taxon>Rhodothermales</taxon>
        <taxon>Salisaetaceae</taxon>
        <taxon>Longimonas</taxon>
    </lineage>
</organism>
<evidence type="ECO:0000256" key="5">
    <source>
        <dbReference type="ARBA" id="ARBA00023004"/>
    </source>
</evidence>
<dbReference type="GO" id="GO:0016706">
    <property type="term" value="F:2-oxoglutarate-dependent dioxygenase activity"/>
    <property type="evidence" value="ECO:0007669"/>
    <property type="project" value="TreeGrafter"/>
</dbReference>
<name>A0A2H3NN58_9BACT</name>
<evidence type="ECO:0000256" key="4">
    <source>
        <dbReference type="ARBA" id="ARBA00023002"/>
    </source>
</evidence>
<keyword evidence="2" id="KW-0479">Metal-binding</keyword>
<evidence type="ECO:0000259" key="7">
    <source>
        <dbReference type="PROSITE" id="PS51184"/>
    </source>
</evidence>
<comment type="caution">
    <text evidence="8">The sequence shown here is derived from an EMBL/GenBank/DDBJ whole genome shotgun (WGS) entry which is preliminary data.</text>
</comment>
<gene>
    <name evidence="8" type="ORF">CRI93_04215</name>
</gene>
<feature type="domain" description="JmjC" evidence="7">
    <location>
        <begin position="101"/>
        <end position="230"/>
    </location>
</feature>